<dbReference type="InterPro" id="IPR013249">
    <property type="entry name" value="RNA_pol_sigma70_r4_t2"/>
</dbReference>
<evidence type="ECO:0000313" key="9">
    <source>
        <dbReference type="Proteomes" id="UP000293764"/>
    </source>
</evidence>
<feature type="domain" description="RNA polymerase sigma factor 70 region 4 type 2" evidence="7">
    <location>
        <begin position="127"/>
        <end position="179"/>
    </location>
</feature>
<dbReference type="GO" id="GO:0006352">
    <property type="term" value="P:DNA-templated transcription initiation"/>
    <property type="evidence" value="ECO:0007669"/>
    <property type="project" value="InterPro"/>
</dbReference>
<dbReference type="GO" id="GO:0016987">
    <property type="term" value="F:sigma factor activity"/>
    <property type="evidence" value="ECO:0007669"/>
    <property type="project" value="UniProtKB-KW"/>
</dbReference>
<evidence type="ECO:0000259" key="7">
    <source>
        <dbReference type="Pfam" id="PF08281"/>
    </source>
</evidence>
<dbReference type="GO" id="GO:0003677">
    <property type="term" value="F:DNA binding"/>
    <property type="evidence" value="ECO:0007669"/>
    <property type="project" value="UniProtKB-KW"/>
</dbReference>
<keyword evidence="5" id="KW-0804">Transcription</keyword>
<dbReference type="Gene3D" id="1.10.1740.10">
    <property type="match status" value="1"/>
</dbReference>
<dbReference type="NCBIfam" id="TIGR02937">
    <property type="entry name" value="sigma70-ECF"/>
    <property type="match status" value="1"/>
</dbReference>
<keyword evidence="4" id="KW-0238">DNA-binding</keyword>
<comment type="caution">
    <text evidence="8">The sequence shown here is derived from an EMBL/GenBank/DDBJ whole genome shotgun (WGS) entry which is preliminary data.</text>
</comment>
<dbReference type="Gene3D" id="1.10.10.10">
    <property type="entry name" value="Winged helix-like DNA-binding domain superfamily/Winged helix DNA-binding domain"/>
    <property type="match status" value="1"/>
</dbReference>
<dbReference type="Pfam" id="PF04542">
    <property type="entry name" value="Sigma70_r2"/>
    <property type="match status" value="1"/>
</dbReference>
<keyword evidence="2" id="KW-0805">Transcription regulation</keyword>
<keyword evidence="3" id="KW-0731">Sigma factor</keyword>
<keyword evidence="9" id="KW-1185">Reference proteome</keyword>
<dbReference type="Proteomes" id="UP000293764">
    <property type="component" value="Unassembled WGS sequence"/>
</dbReference>
<feature type="domain" description="RNA polymerase sigma-70 region 2" evidence="6">
    <location>
        <begin position="27"/>
        <end position="93"/>
    </location>
</feature>
<evidence type="ECO:0000313" key="8">
    <source>
        <dbReference type="EMBL" id="RYV49317.1"/>
    </source>
</evidence>
<organism evidence="8 9">
    <name type="scientific">Pengzhenrongella frigida</name>
    <dbReference type="NCBI Taxonomy" id="1259133"/>
    <lineage>
        <taxon>Bacteria</taxon>
        <taxon>Bacillati</taxon>
        <taxon>Actinomycetota</taxon>
        <taxon>Actinomycetes</taxon>
        <taxon>Micrococcales</taxon>
        <taxon>Pengzhenrongella</taxon>
    </lineage>
</organism>
<name>A0A4Q5MYK2_9MICO</name>
<accession>A0A4Q5MYK2</accession>
<protein>
    <submittedName>
        <fullName evidence="8">Sigma-70 family RNA polymerase sigma factor</fullName>
    </submittedName>
</protein>
<dbReference type="Pfam" id="PF08281">
    <property type="entry name" value="Sigma70_r4_2"/>
    <property type="match status" value="1"/>
</dbReference>
<dbReference type="InterPro" id="IPR013324">
    <property type="entry name" value="RNA_pol_sigma_r3/r4-like"/>
</dbReference>
<reference evidence="8 9" key="1">
    <citation type="submission" date="2019-01" db="EMBL/GenBank/DDBJ databases">
        <title>Novel species of Cellulomonas.</title>
        <authorList>
            <person name="Liu Q."/>
            <person name="Xin Y.-H."/>
        </authorList>
    </citation>
    <scope>NUCLEOTIDE SEQUENCE [LARGE SCALE GENOMIC DNA]</scope>
    <source>
        <strain evidence="8 9">HLT2-17</strain>
    </source>
</reference>
<dbReference type="InterPro" id="IPR013325">
    <property type="entry name" value="RNA_pol_sigma_r2"/>
</dbReference>
<comment type="similarity">
    <text evidence="1">Belongs to the sigma-70 factor family. ECF subfamily.</text>
</comment>
<dbReference type="AlphaFoldDB" id="A0A4Q5MYK2"/>
<dbReference type="SUPFAM" id="SSF88946">
    <property type="entry name" value="Sigma2 domain of RNA polymerase sigma factors"/>
    <property type="match status" value="1"/>
</dbReference>
<evidence type="ECO:0000256" key="1">
    <source>
        <dbReference type="ARBA" id="ARBA00010641"/>
    </source>
</evidence>
<dbReference type="InterPro" id="IPR036388">
    <property type="entry name" value="WH-like_DNA-bd_sf"/>
</dbReference>
<dbReference type="InterPro" id="IPR014284">
    <property type="entry name" value="RNA_pol_sigma-70_dom"/>
</dbReference>
<evidence type="ECO:0000256" key="2">
    <source>
        <dbReference type="ARBA" id="ARBA00023015"/>
    </source>
</evidence>
<dbReference type="EMBL" id="SDWW01000099">
    <property type="protein sequence ID" value="RYV49317.1"/>
    <property type="molecule type" value="Genomic_DNA"/>
</dbReference>
<dbReference type="PANTHER" id="PTHR43133">
    <property type="entry name" value="RNA POLYMERASE ECF-TYPE SIGMA FACTO"/>
    <property type="match status" value="1"/>
</dbReference>
<gene>
    <name evidence="8" type="ORF">EUA98_19440</name>
</gene>
<dbReference type="InterPro" id="IPR039425">
    <property type="entry name" value="RNA_pol_sigma-70-like"/>
</dbReference>
<proteinExistence type="inferred from homology"/>
<dbReference type="SUPFAM" id="SSF88659">
    <property type="entry name" value="Sigma3 and sigma4 domains of RNA polymerase sigma factors"/>
    <property type="match status" value="1"/>
</dbReference>
<evidence type="ECO:0000259" key="6">
    <source>
        <dbReference type="Pfam" id="PF04542"/>
    </source>
</evidence>
<sequence>MSIESVPDLSSLCAEIGHDPGAFEAVYRAHVREVERFISRRVRDPFVVADLTADVFVHAIESAATYRPERGRPVAWLFGIARHVVAAHHRAVGRELVAVRRVDARALVDADAYERLQEQIDAAARARALHDGLVALPLALREVVELVVVDELPLTQVAEVLGITPGAARVRLHRARVRLRRATIADDGGLK</sequence>
<evidence type="ECO:0000256" key="5">
    <source>
        <dbReference type="ARBA" id="ARBA00023163"/>
    </source>
</evidence>
<dbReference type="PANTHER" id="PTHR43133:SF8">
    <property type="entry name" value="RNA POLYMERASE SIGMA FACTOR HI_1459-RELATED"/>
    <property type="match status" value="1"/>
</dbReference>
<dbReference type="InterPro" id="IPR007627">
    <property type="entry name" value="RNA_pol_sigma70_r2"/>
</dbReference>
<dbReference type="OrthoDB" id="5243766at2"/>
<dbReference type="RefSeq" id="WP_130104328.1">
    <property type="nucleotide sequence ID" value="NZ_SDWW01000099.1"/>
</dbReference>
<evidence type="ECO:0000256" key="3">
    <source>
        <dbReference type="ARBA" id="ARBA00023082"/>
    </source>
</evidence>
<evidence type="ECO:0000256" key="4">
    <source>
        <dbReference type="ARBA" id="ARBA00023125"/>
    </source>
</evidence>